<protein>
    <submittedName>
        <fullName evidence="2">Helix-turn-helix domain-containing protein</fullName>
    </submittedName>
</protein>
<feature type="domain" description="DNA-binding transcriptional repressor CapW winged helix-turn-helix" evidence="1">
    <location>
        <begin position="8"/>
        <end position="72"/>
    </location>
</feature>
<organism evidence="2 3">
    <name type="scientific">Paraglaciecola aquimarina</name>
    <dbReference type="NCBI Taxonomy" id="1235557"/>
    <lineage>
        <taxon>Bacteria</taxon>
        <taxon>Pseudomonadati</taxon>
        <taxon>Pseudomonadota</taxon>
        <taxon>Gammaproteobacteria</taxon>
        <taxon>Alteromonadales</taxon>
        <taxon>Alteromonadaceae</taxon>
        <taxon>Paraglaciecola</taxon>
    </lineage>
</organism>
<name>A0ABU3T0I9_9ALTE</name>
<sequence length="81" mass="9672">MIRDGKELHWQLIELIAYWQGKVNTSHLMEHFNISRKQAGDYIRAYQEQCPHNLEYCKSTKAFYPQQVFSINILMVMLPNI</sequence>
<dbReference type="RefSeq" id="WP_316027313.1">
    <property type="nucleotide sequence ID" value="NZ_JAWDIO010000002.1"/>
</dbReference>
<dbReference type="Proteomes" id="UP001247805">
    <property type="component" value="Unassembled WGS sequence"/>
</dbReference>
<accession>A0ABU3T0I9</accession>
<keyword evidence="3" id="KW-1185">Reference proteome</keyword>
<dbReference type="EMBL" id="JAWDIO010000002">
    <property type="protein sequence ID" value="MDU0355792.1"/>
    <property type="molecule type" value="Genomic_DNA"/>
</dbReference>
<reference evidence="2 3" key="1">
    <citation type="submission" date="2023-10" db="EMBL/GenBank/DDBJ databases">
        <title>Glaciecola aquimarina strain GGW-M5 nov., isolated from a coastal seawater.</title>
        <authorList>
            <person name="Bayburt H."/>
            <person name="Kim J.M."/>
            <person name="Choi B.J."/>
            <person name="Jeon C.O."/>
        </authorList>
    </citation>
    <scope>NUCLEOTIDE SEQUENCE [LARGE SCALE GENOMIC DNA]</scope>
    <source>
        <strain evidence="2 3">KCTC 32108</strain>
    </source>
</reference>
<comment type="caution">
    <text evidence="2">The sequence shown here is derived from an EMBL/GenBank/DDBJ whole genome shotgun (WGS) entry which is preliminary data.</text>
</comment>
<evidence type="ECO:0000313" key="3">
    <source>
        <dbReference type="Proteomes" id="UP001247805"/>
    </source>
</evidence>
<dbReference type="Pfam" id="PF26109">
    <property type="entry name" value="WHD_BrxR"/>
    <property type="match status" value="1"/>
</dbReference>
<proteinExistence type="predicted"/>
<evidence type="ECO:0000259" key="1">
    <source>
        <dbReference type="Pfam" id="PF26109"/>
    </source>
</evidence>
<dbReference type="InterPro" id="IPR059019">
    <property type="entry name" value="WHD_CapW"/>
</dbReference>
<evidence type="ECO:0000313" key="2">
    <source>
        <dbReference type="EMBL" id="MDU0355792.1"/>
    </source>
</evidence>
<gene>
    <name evidence="2" type="ORF">RS130_19580</name>
</gene>